<sequence length="184" mass="21240">MNILKNFTDLLCGVFDNSVQLERFKKEGIEGYPFAKHVNTVLNDKIKNLPSDFKGILILEESYYTVNDHTNSMPHIFLFTEESDGSVKLTSYETPEGYTKQNLTYENIDTLDFEGLKVSEKFTPAIYKENNGVWEGGSVSNFSPVMQFKLFERFSKDVLEVSEIIEVNGKRTFGYDLPLEYRRI</sequence>
<dbReference type="AlphaFoldDB" id="A0A9D9H4N4"/>
<reference evidence="1" key="2">
    <citation type="journal article" date="2021" name="PeerJ">
        <title>Extensive microbial diversity within the chicken gut microbiome revealed by metagenomics and culture.</title>
        <authorList>
            <person name="Gilroy R."/>
            <person name="Ravi A."/>
            <person name="Getino M."/>
            <person name="Pursley I."/>
            <person name="Horton D.L."/>
            <person name="Alikhan N.F."/>
            <person name="Baker D."/>
            <person name="Gharbi K."/>
            <person name="Hall N."/>
            <person name="Watson M."/>
            <person name="Adriaenssens E.M."/>
            <person name="Foster-Nyarko E."/>
            <person name="Jarju S."/>
            <person name="Secka A."/>
            <person name="Antonio M."/>
            <person name="Oren A."/>
            <person name="Chaudhuri R.R."/>
            <person name="La Ragione R."/>
            <person name="Hildebrand F."/>
            <person name="Pallen M.J."/>
        </authorList>
    </citation>
    <scope>NUCLEOTIDE SEQUENCE</scope>
    <source>
        <strain evidence="1">F6-4510</strain>
    </source>
</reference>
<evidence type="ECO:0000313" key="1">
    <source>
        <dbReference type="EMBL" id="MBO8435052.1"/>
    </source>
</evidence>
<dbReference type="EMBL" id="JADIMX010000128">
    <property type="protein sequence ID" value="MBO8435052.1"/>
    <property type="molecule type" value="Genomic_DNA"/>
</dbReference>
<dbReference type="Proteomes" id="UP000823611">
    <property type="component" value="Unassembled WGS sequence"/>
</dbReference>
<protein>
    <submittedName>
        <fullName evidence="1">Uncharacterized protein</fullName>
    </submittedName>
</protein>
<accession>A0A9D9H4N4</accession>
<name>A0A9D9H4N4_9FIRM</name>
<proteinExistence type="predicted"/>
<gene>
    <name evidence="1" type="ORF">IAC55_07010</name>
</gene>
<comment type="caution">
    <text evidence="1">The sequence shown here is derived from an EMBL/GenBank/DDBJ whole genome shotgun (WGS) entry which is preliminary data.</text>
</comment>
<evidence type="ECO:0000313" key="2">
    <source>
        <dbReference type="Proteomes" id="UP000823611"/>
    </source>
</evidence>
<organism evidence="1 2">
    <name type="scientific">Candidatus Fimicola merdigallinarum</name>
    <dbReference type="NCBI Taxonomy" id="2840819"/>
    <lineage>
        <taxon>Bacteria</taxon>
        <taxon>Bacillati</taxon>
        <taxon>Bacillota</taxon>
        <taxon>Clostridia</taxon>
        <taxon>Lachnospirales</taxon>
        <taxon>Lachnospiraceae</taxon>
        <taxon>Lachnospiraceae incertae sedis</taxon>
        <taxon>Candidatus Fimicola</taxon>
    </lineage>
</organism>
<reference evidence="1" key="1">
    <citation type="submission" date="2020-10" db="EMBL/GenBank/DDBJ databases">
        <authorList>
            <person name="Gilroy R."/>
        </authorList>
    </citation>
    <scope>NUCLEOTIDE SEQUENCE</scope>
    <source>
        <strain evidence="1">F6-4510</strain>
    </source>
</reference>